<evidence type="ECO:0000256" key="1">
    <source>
        <dbReference type="SAM" id="SignalP"/>
    </source>
</evidence>
<dbReference type="Pfam" id="PF17957">
    <property type="entry name" value="Big_7"/>
    <property type="match status" value="1"/>
</dbReference>
<keyword evidence="3" id="KW-1185">Reference proteome</keyword>
<feature type="signal peptide" evidence="1">
    <location>
        <begin position="1"/>
        <end position="28"/>
    </location>
</feature>
<dbReference type="Proteomes" id="UP000198688">
    <property type="component" value="Chromosome I"/>
</dbReference>
<proteinExistence type="predicted"/>
<dbReference type="OrthoDB" id="3967140at2"/>
<dbReference type="RefSeq" id="WP_092544172.1">
    <property type="nucleotide sequence ID" value="NZ_BOMJ01000025.1"/>
</dbReference>
<dbReference type="InterPro" id="IPR013783">
    <property type="entry name" value="Ig-like_fold"/>
</dbReference>
<dbReference type="STRING" id="113562.SAMN04489716_2345"/>
<gene>
    <name evidence="2" type="ORF">SAMN04489716_2345</name>
</gene>
<protein>
    <submittedName>
        <fullName evidence="2">Ig-like domain (Group 3)</fullName>
    </submittedName>
</protein>
<dbReference type="EMBL" id="LT629758">
    <property type="protein sequence ID" value="SDT04447.1"/>
    <property type="molecule type" value="Genomic_DNA"/>
</dbReference>
<sequence>MKNPTTWRALAGLAAITPALALTAPAQAATRPLVAGQPAQVSAAPGGVVHAPISVKNIGDTAVDGTGLWYGLPSGYATPDRYSNCLYSIFGELNSCRFDQVLEPGKTYRVDLPLIVPADRYAPGALTIRFDWMTGRDYDIVVGKDRPAGTGEPLRLVEDTAPGTPEVTSWQTIQVGVTGQQGADLAVTGAKASGAVGDVVQVKASVRNNGPATLDWPYDGPTPGLVVVTIPPGSTVVTVPSNCKAETDGRYACEAPRRFKVGTAYGFTFGLRIDRVIRDASGRVEVNPACTCARFDADLDRSNDIAELVLNPSPTAPGGTDTNPPVIAATGLTEGQWVGRYPRFTPALSDDVGVTRVQVLVDGAVVFDGDLPPELSFVMPSATHGQAPKVTVRAFDAAGNSSERSTRVRADLIEPSASITPAFGARLSGVVTFHATGVAADTTRIEIVDWDGRVVAASTAAPWTMTWDTRGRTNDDLVTIRVFDQAGNAAVDLGRYQLDNSGPSITGITPGERALVRGSIRTTAKVSDPSGIRSSGVTGGRAAGSGVWTLTPKAQGAYMITWVATDRLGNTTTARRVVVNDTVAPALKFTKAPKNNAKLTKTTNLTAVASDKNGVARVQLLVNGKVVATDTKAGYTFTLNPRKYGKKFTVQVRAYDKAGNVKTLAKRTYRR</sequence>
<reference evidence="2 3" key="1">
    <citation type="submission" date="2016-10" db="EMBL/GenBank/DDBJ databases">
        <authorList>
            <person name="de Groot N.N."/>
        </authorList>
    </citation>
    <scope>NUCLEOTIDE SEQUENCE [LARGE SCALE GENOMIC DNA]</scope>
    <source>
        <strain evidence="2 3">DSM 43941</strain>
    </source>
</reference>
<organism evidence="2 3">
    <name type="scientific">Actinoplanes derwentensis</name>
    <dbReference type="NCBI Taxonomy" id="113562"/>
    <lineage>
        <taxon>Bacteria</taxon>
        <taxon>Bacillati</taxon>
        <taxon>Actinomycetota</taxon>
        <taxon>Actinomycetes</taxon>
        <taxon>Micromonosporales</taxon>
        <taxon>Micromonosporaceae</taxon>
        <taxon>Actinoplanes</taxon>
    </lineage>
</organism>
<feature type="chain" id="PRO_5009265213" evidence="1">
    <location>
        <begin position="29"/>
        <end position="671"/>
    </location>
</feature>
<dbReference type="Gene3D" id="2.60.40.10">
    <property type="entry name" value="Immunoglobulins"/>
    <property type="match status" value="1"/>
</dbReference>
<keyword evidence="1" id="KW-0732">Signal</keyword>
<accession>A0A1H1X552</accession>
<evidence type="ECO:0000313" key="3">
    <source>
        <dbReference type="Proteomes" id="UP000198688"/>
    </source>
</evidence>
<name>A0A1H1X552_9ACTN</name>
<dbReference type="AlphaFoldDB" id="A0A1H1X552"/>
<evidence type="ECO:0000313" key="2">
    <source>
        <dbReference type="EMBL" id="SDT04447.1"/>
    </source>
</evidence>
<dbReference type="GO" id="GO:0005975">
    <property type="term" value="P:carbohydrate metabolic process"/>
    <property type="evidence" value="ECO:0007669"/>
    <property type="project" value="UniProtKB-ARBA"/>
</dbReference>